<feature type="transmembrane region" description="Helical" evidence="1">
    <location>
        <begin position="16"/>
        <end position="37"/>
    </location>
</feature>
<dbReference type="Proteomes" id="UP001357485">
    <property type="component" value="Unassembled WGS sequence"/>
</dbReference>
<name>A0ABR0LVZ5_9PEZI</name>
<dbReference type="EMBL" id="JAVRRA010009470">
    <property type="protein sequence ID" value="KAK5247991.1"/>
    <property type="molecule type" value="Genomic_DNA"/>
</dbReference>
<comment type="caution">
    <text evidence="2">The sequence shown here is derived from an EMBL/GenBank/DDBJ whole genome shotgun (WGS) entry which is preliminary data.</text>
</comment>
<keyword evidence="3" id="KW-1185">Reference proteome</keyword>
<evidence type="ECO:0000313" key="2">
    <source>
        <dbReference type="EMBL" id="KAK5247991.1"/>
    </source>
</evidence>
<proteinExistence type="predicted"/>
<accession>A0ABR0LVZ5</accession>
<protein>
    <submittedName>
        <fullName evidence="2">Uncharacterized protein</fullName>
    </submittedName>
</protein>
<sequence>MWAALPAYLRFDPDTIWQSGVAPISALFLIAIYTDYLHNGFLLQRALIKRVKTDTKRLIPIARQMLGLVLTTWSKRDYLRDFQGDMVYMLSTHGLPSAGVLAVELLKQEQSHHVSQEILPRSEAIQDLSVFIAALASLGPGEGNYAACEQGRRALKRILDKILSPNPVPAMASAVTDQAPVADLSMYLNAGNDADFLQWLENMEWDKGPLLNTS</sequence>
<reference evidence="2 3" key="1">
    <citation type="submission" date="2023-08" db="EMBL/GenBank/DDBJ databases">
        <title>Black Yeasts Isolated from many extreme environments.</title>
        <authorList>
            <person name="Coleine C."/>
            <person name="Stajich J.E."/>
            <person name="Selbmann L."/>
        </authorList>
    </citation>
    <scope>NUCLEOTIDE SEQUENCE [LARGE SCALE GENOMIC DNA]</scope>
    <source>
        <strain evidence="2 3">CCFEE 536</strain>
    </source>
</reference>
<gene>
    <name evidence="2" type="ORF">LTR16_006604</name>
</gene>
<keyword evidence="1" id="KW-0812">Transmembrane</keyword>
<evidence type="ECO:0000256" key="1">
    <source>
        <dbReference type="SAM" id="Phobius"/>
    </source>
</evidence>
<keyword evidence="1" id="KW-1133">Transmembrane helix</keyword>
<keyword evidence="1" id="KW-0472">Membrane</keyword>
<organism evidence="2 3">
    <name type="scientific">Cryomyces antarcticus</name>
    <dbReference type="NCBI Taxonomy" id="329879"/>
    <lineage>
        <taxon>Eukaryota</taxon>
        <taxon>Fungi</taxon>
        <taxon>Dikarya</taxon>
        <taxon>Ascomycota</taxon>
        <taxon>Pezizomycotina</taxon>
        <taxon>Dothideomycetes</taxon>
        <taxon>Dothideomycetes incertae sedis</taxon>
        <taxon>Cryomyces</taxon>
    </lineage>
</organism>
<evidence type="ECO:0000313" key="3">
    <source>
        <dbReference type="Proteomes" id="UP001357485"/>
    </source>
</evidence>